<evidence type="ECO:0000256" key="2">
    <source>
        <dbReference type="ARBA" id="ARBA00023033"/>
    </source>
</evidence>
<proteinExistence type="predicted"/>
<dbReference type="GO" id="GO:0004497">
    <property type="term" value="F:monooxygenase activity"/>
    <property type="evidence" value="ECO:0007669"/>
    <property type="project" value="UniProtKB-KW"/>
</dbReference>
<reference evidence="5" key="1">
    <citation type="submission" date="2019-08" db="EMBL/GenBank/DDBJ databases">
        <authorList>
            <person name="Zheng X."/>
        </authorList>
    </citation>
    <scope>NUCLEOTIDE SEQUENCE [LARGE SCALE GENOMIC DNA]</scope>
    <source>
        <strain evidence="5">FJAT-25496</strain>
    </source>
</reference>
<dbReference type="RefSeq" id="WP_057776840.1">
    <property type="nucleotide sequence ID" value="NZ_CP042593.1"/>
</dbReference>
<dbReference type="SUPFAM" id="SSF51905">
    <property type="entry name" value="FAD/NAD(P)-binding domain"/>
    <property type="match status" value="1"/>
</dbReference>
<dbReference type="EMBL" id="CP042593">
    <property type="protein sequence ID" value="QED47915.1"/>
    <property type="molecule type" value="Genomic_DNA"/>
</dbReference>
<dbReference type="InterPro" id="IPR002938">
    <property type="entry name" value="FAD-bd"/>
</dbReference>
<evidence type="ECO:0000259" key="3">
    <source>
        <dbReference type="Pfam" id="PF01494"/>
    </source>
</evidence>
<dbReference type="Proteomes" id="UP000321555">
    <property type="component" value="Chromosome"/>
</dbReference>
<keyword evidence="1" id="KW-0560">Oxidoreductase</keyword>
<evidence type="ECO:0000313" key="4">
    <source>
        <dbReference type="EMBL" id="QED47915.1"/>
    </source>
</evidence>
<dbReference type="PRINTS" id="PR00420">
    <property type="entry name" value="RNGMNOXGNASE"/>
</dbReference>
<dbReference type="KEGG" id="bda:FSZ17_12040"/>
<evidence type="ECO:0000256" key="1">
    <source>
        <dbReference type="ARBA" id="ARBA00023002"/>
    </source>
</evidence>
<name>A0A5B8Z4C7_CYTDA</name>
<gene>
    <name evidence="4" type="ORF">FSZ17_12040</name>
</gene>
<keyword evidence="5" id="KW-1185">Reference proteome</keyword>
<dbReference type="GO" id="GO:0071949">
    <property type="term" value="F:FAD binding"/>
    <property type="evidence" value="ECO:0007669"/>
    <property type="project" value="InterPro"/>
</dbReference>
<dbReference type="Gene3D" id="3.50.50.60">
    <property type="entry name" value="FAD/NAD(P)-binding domain"/>
    <property type="match status" value="1"/>
</dbReference>
<evidence type="ECO:0000313" key="5">
    <source>
        <dbReference type="Proteomes" id="UP000321555"/>
    </source>
</evidence>
<dbReference type="STRING" id="1742359.GCA_001439625_00119"/>
<dbReference type="InterPro" id="IPR036188">
    <property type="entry name" value="FAD/NAD-bd_sf"/>
</dbReference>
<dbReference type="Pfam" id="PF01494">
    <property type="entry name" value="FAD_binding_3"/>
    <property type="match status" value="1"/>
</dbReference>
<sequence>MKYDFIISGGGIAGLTTAIALQKEGYHVKVLERMKELKVVGAGLGLGANAWKGLAHLGITNDLEMKCNLIKSTKFLDQKGNLISEMDIDRLNRKYGVAYFTIHRADLQKVLIQRLLPGTLEYGKKIINFEQNETGVTVYLEDGKSVEGDALIAADGIHSAVRKKCLPDIKPRFSGYTCWRAVVKVPNKNYVPGEFTETWGSKGRFGIVPLTNDQIYWFACVNAPFQDKDFSAFTTIDLYHLFHNYHSLIPEILKWTPDENLIWNDIIDLKPLSRFAFDKMLLIGDAAHATTPNIGQGAGQAIEDAIILSNVLKKNKNIQDAFCEFEKQRIPKTKKIINLSWRIGKAAQLENRLQIRIRNLVMRILPAKIQENQLEAVFHTDF</sequence>
<protein>
    <submittedName>
        <fullName evidence="4">Monooxygenase</fullName>
    </submittedName>
</protein>
<dbReference type="PANTHER" id="PTHR13789:SF309">
    <property type="entry name" value="PUTATIVE (AFU_ORTHOLOGUE AFUA_6G14510)-RELATED"/>
    <property type="match status" value="1"/>
</dbReference>
<organism evidence="4 5">
    <name type="scientific">Cytobacillus dafuensis</name>
    <name type="common">Bacillus dafuensis</name>
    <dbReference type="NCBI Taxonomy" id="1742359"/>
    <lineage>
        <taxon>Bacteria</taxon>
        <taxon>Bacillati</taxon>
        <taxon>Bacillota</taxon>
        <taxon>Bacilli</taxon>
        <taxon>Bacillales</taxon>
        <taxon>Bacillaceae</taxon>
        <taxon>Cytobacillus</taxon>
    </lineage>
</organism>
<dbReference type="NCBIfam" id="NF005243">
    <property type="entry name" value="PRK06753.1"/>
    <property type="match status" value="1"/>
</dbReference>
<dbReference type="OrthoDB" id="9766816at2"/>
<dbReference type="PANTHER" id="PTHR13789">
    <property type="entry name" value="MONOOXYGENASE"/>
    <property type="match status" value="1"/>
</dbReference>
<keyword evidence="2 4" id="KW-0503">Monooxygenase</keyword>
<accession>A0A5B8Z4C7</accession>
<feature type="domain" description="FAD-binding" evidence="3">
    <location>
        <begin position="3"/>
        <end position="312"/>
    </location>
</feature>
<dbReference type="AlphaFoldDB" id="A0A5B8Z4C7"/>
<dbReference type="InterPro" id="IPR050493">
    <property type="entry name" value="FAD-dep_Monooxygenase_BioMet"/>
</dbReference>